<dbReference type="EMBL" id="CAKKTJ010000327">
    <property type="protein sequence ID" value="CAH0481116.1"/>
    <property type="molecule type" value="Genomic_DNA"/>
</dbReference>
<gene>
    <name evidence="2" type="ORF">PBS003_LOCUS7723</name>
</gene>
<keyword evidence="1" id="KW-0472">Membrane</keyword>
<evidence type="ECO:0000313" key="2">
    <source>
        <dbReference type="EMBL" id="CAH0481116.1"/>
    </source>
</evidence>
<dbReference type="AlphaFoldDB" id="A0AAU9L2J4"/>
<evidence type="ECO:0000256" key="1">
    <source>
        <dbReference type="SAM" id="Phobius"/>
    </source>
</evidence>
<evidence type="ECO:0000313" key="3">
    <source>
        <dbReference type="Proteomes" id="UP001160483"/>
    </source>
</evidence>
<comment type="caution">
    <text evidence="2">The sequence shown here is derived from an EMBL/GenBank/DDBJ whole genome shotgun (WGS) entry which is preliminary data.</text>
</comment>
<accession>A0AAU9L2J4</accession>
<organism evidence="2 3">
    <name type="scientific">Peronospora belbahrii</name>
    <dbReference type="NCBI Taxonomy" id="622444"/>
    <lineage>
        <taxon>Eukaryota</taxon>
        <taxon>Sar</taxon>
        <taxon>Stramenopiles</taxon>
        <taxon>Oomycota</taxon>
        <taxon>Peronosporomycetes</taxon>
        <taxon>Peronosporales</taxon>
        <taxon>Peronosporaceae</taxon>
        <taxon>Peronospora</taxon>
    </lineage>
</organism>
<proteinExistence type="predicted"/>
<sequence>MLVTFEIGSTNNSQVLLSLAARVVLLLTIFFFLSQSIVYGRVLSHQYVLQCKRLSYSLSLASSIEIHEGTTLADKRPYSSVPEAPVASVNVVGGSESALMEEEEPAAASTALK</sequence>
<protein>
    <submittedName>
        <fullName evidence="2">Uncharacterized protein</fullName>
    </submittedName>
</protein>
<keyword evidence="1" id="KW-1133">Transmembrane helix</keyword>
<reference evidence="2" key="1">
    <citation type="submission" date="2021-11" db="EMBL/GenBank/DDBJ databases">
        <authorList>
            <person name="Islam A."/>
            <person name="Islam S."/>
            <person name="Flora M.S."/>
            <person name="Rahman M."/>
            <person name="Ziaur R.M."/>
            <person name="Epstein J.H."/>
            <person name="Hassan M."/>
            <person name="Klassen M."/>
            <person name="Woodard K."/>
            <person name="Webb A."/>
            <person name="Webby R.J."/>
            <person name="El Zowalaty M.E."/>
        </authorList>
    </citation>
    <scope>NUCLEOTIDE SEQUENCE</scope>
    <source>
        <strain evidence="2">Pbs3</strain>
    </source>
</reference>
<name>A0AAU9L2J4_9STRA</name>
<keyword evidence="1" id="KW-0812">Transmembrane</keyword>
<dbReference type="Proteomes" id="UP001160483">
    <property type="component" value="Unassembled WGS sequence"/>
</dbReference>
<feature type="transmembrane region" description="Helical" evidence="1">
    <location>
        <begin position="15"/>
        <end position="33"/>
    </location>
</feature>